<evidence type="ECO:0000256" key="3">
    <source>
        <dbReference type="ARBA" id="ARBA00022679"/>
    </source>
</evidence>
<dbReference type="PANTHER" id="PTHR23068:SF25">
    <property type="entry name" value="DNA (CYTOSINE-5)-METHYLTRANSFERASE DRM2"/>
    <property type="match status" value="1"/>
</dbReference>
<keyword evidence="7" id="KW-0539">Nucleus</keyword>
<evidence type="ECO:0000256" key="2">
    <source>
        <dbReference type="ARBA" id="ARBA00022603"/>
    </source>
</evidence>
<feature type="region of interest" description="Disordered" evidence="8">
    <location>
        <begin position="40"/>
        <end position="59"/>
    </location>
</feature>
<comment type="caution">
    <text evidence="10">The sequence shown here is derived from an EMBL/GenBank/DDBJ whole genome shotgun (WGS) entry which is preliminary data.</text>
</comment>
<accession>A0AA42AZN5</accession>
<dbReference type="SUPFAM" id="SSF53335">
    <property type="entry name" value="S-adenosyl-L-methionine-dependent methyltransferases"/>
    <property type="match status" value="1"/>
</dbReference>
<evidence type="ECO:0000313" key="11">
    <source>
        <dbReference type="Proteomes" id="UP001177140"/>
    </source>
</evidence>
<keyword evidence="5" id="KW-0677">Repeat</keyword>
<evidence type="ECO:0000256" key="1">
    <source>
        <dbReference type="ARBA" id="ARBA00004123"/>
    </source>
</evidence>
<dbReference type="GO" id="GO:0005634">
    <property type="term" value="C:nucleus"/>
    <property type="evidence" value="ECO:0007669"/>
    <property type="project" value="UniProtKB-SubCell"/>
</dbReference>
<keyword evidence="4" id="KW-0949">S-adenosyl-L-methionine</keyword>
<dbReference type="InterPro" id="IPR029063">
    <property type="entry name" value="SAM-dependent_MTases_sf"/>
</dbReference>
<dbReference type="PROSITE" id="PS51680">
    <property type="entry name" value="SAM_MT_DRM"/>
    <property type="match status" value="1"/>
</dbReference>
<name>A0AA42AZN5_PAPNU</name>
<feature type="domain" description="SAM-dependent MTase DRM-type" evidence="9">
    <location>
        <begin position="60"/>
        <end position="242"/>
    </location>
</feature>
<keyword evidence="3" id="KW-0808">Transferase</keyword>
<evidence type="ECO:0000256" key="6">
    <source>
        <dbReference type="ARBA" id="ARBA00023125"/>
    </source>
</evidence>
<keyword evidence="6" id="KW-0238">DNA-binding</keyword>
<dbReference type="GO" id="GO:0003886">
    <property type="term" value="F:DNA (cytosine-5-)-methyltransferase activity"/>
    <property type="evidence" value="ECO:0007669"/>
    <property type="project" value="TreeGrafter"/>
</dbReference>
<evidence type="ECO:0000256" key="5">
    <source>
        <dbReference type="ARBA" id="ARBA00022737"/>
    </source>
</evidence>
<dbReference type="AlphaFoldDB" id="A0AA42AZN5"/>
<dbReference type="EMBL" id="JAJJMA010277628">
    <property type="protein sequence ID" value="MCL7046123.1"/>
    <property type="molecule type" value="Genomic_DNA"/>
</dbReference>
<proteinExistence type="predicted"/>
<keyword evidence="2" id="KW-0489">Methyltransferase</keyword>
<evidence type="ECO:0000256" key="7">
    <source>
        <dbReference type="ARBA" id="ARBA00023242"/>
    </source>
</evidence>
<evidence type="ECO:0000256" key="8">
    <source>
        <dbReference type="SAM" id="MobiDB-lite"/>
    </source>
</evidence>
<dbReference type="Proteomes" id="UP001177140">
    <property type="component" value="Unassembled WGS sequence"/>
</dbReference>
<dbReference type="GO" id="GO:0032259">
    <property type="term" value="P:methylation"/>
    <property type="evidence" value="ECO:0007669"/>
    <property type="project" value="UniProtKB-KW"/>
</dbReference>
<dbReference type="InterPro" id="IPR030380">
    <property type="entry name" value="SAM_MeTfrase_DRM"/>
</dbReference>
<gene>
    <name evidence="10" type="ORF">MKW94_017154</name>
</gene>
<keyword evidence="11" id="KW-1185">Reference proteome</keyword>
<comment type="subcellular location">
    <subcellularLocation>
        <location evidence="1">Nucleus</location>
    </subcellularLocation>
</comment>
<evidence type="ECO:0000259" key="9">
    <source>
        <dbReference type="PROSITE" id="PS51680"/>
    </source>
</evidence>
<dbReference type="PANTHER" id="PTHR23068">
    <property type="entry name" value="DNA CYTOSINE-5- -METHYLTRANSFERASE 3-RELATED"/>
    <property type="match status" value="1"/>
</dbReference>
<evidence type="ECO:0000256" key="4">
    <source>
        <dbReference type="ARBA" id="ARBA00022691"/>
    </source>
</evidence>
<dbReference type="GO" id="GO:0003677">
    <property type="term" value="F:DNA binding"/>
    <property type="evidence" value="ECO:0007669"/>
    <property type="project" value="UniProtKB-KW"/>
</dbReference>
<reference evidence="10" key="1">
    <citation type="submission" date="2022-03" db="EMBL/GenBank/DDBJ databases">
        <title>A functionally conserved STORR gene fusion in Papaver species that diverged 16.8 million years ago.</title>
        <authorList>
            <person name="Catania T."/>
        </authorList>
    </citation>
    <scope>NUCLEOTIDE SEQUENCE</scope>
    <source>
        <strain evidence="10">S-191538</strain>
    </source>
</reference>
<sequence length="242" mass="27426">MGFAEDLVVRVIDENGEGNEERILEDLLSYKAINESLQGGDLDISTTGGSPSPPRKRRKLPVNIPRERIGLEKKLLDAPYFYIEKLALPDGDSLQNIKPESMDSKYFSAAAKERHYIHNLPTLNRSQLLPVSPMTIAEALPLTTQWWPSWDTRTQLNCLLSCTGSEVLTGTVKRINETLETCGGDPPAEEKHFIMFQCEKWNLVWTGKNRVSPLEPEHIEVLLGYPRGHTRVGRVSQIDRYR</sequence>
<feature type="non-terminal residue" evidence="10">
    <location>
        <position position="1"/>
    </location>
</feature>
<evidence type="ECO:0000313" key="10">
    <source>
        <dbReference type="EMBL" id="MCL7046123.1"/>
    </source>
</evidence>
<organism evidence="10 11">
    <name type="scientific">Papaver nudicaule</name>
    <name type="common">Iceland poppy</name>
    <dbReference type="NCBI Taxonomy" id="74823"/>
    <lineage>
        <taxon>Eukaryota</taxon>
        <taxon>Viridiplantae</taxon>
        <taxon>Streptophyta</taxon>
        <taxon>Embryophyta</taxon>
        <taxon>Tracheophyta</taxon>
        <taxon>Spermatophyta</taxon>
        <taxon>Magnoliopsida</taxon>
        <taxon>Ranunculales</taxon>
        <taxon>Papaveraceae</taxon>
        <taxon>Papaveroideae</taxon>
        <taxon>Papaver</taxon>
    </lineage>
</organism>
<dbReference type="InterPro" id="IPR050390">
    <property type="entry name" value="C5-Methyltransferase"/>
</dbReference>
<protein>
    <recommendedName>
        <fullName evidence="9">SAM-dependent MTase DRM-type domain-containing protein</fullName>
    </recommendedName>
</protein>